<comment type="caution">
    <text evidence="2">The sequence shown here is derived from an EMBL/GenBank/DDBJ whole genome shotgun (WGS) entry which is preliminary data.</text>
</comment>
<dbReference type="InterPro" id="IPR002102">
    <property type="entry name" value="Cohesin_dom"/>
</dbReference>
<accession>A0A1G1V4W5</accession>
<dbReference type="Proteomes" id="UP000178272">
    <property type="component" value="Unassembled WGS sequence"/>
</dbReference>
<dbReference type="Pfam" id="PF00963">
    <property type="entry name" value="Cohesin"/>
    <property type="match status" value="1"/>
</dbReference>
<evidence type="ECO:0000313" key="2">
    <source>
        <dbReference type="EMBL" id="OGY10438.1"/>
    </source>
</evidence>
<dbReference type="EMBL" id="MHCA01000055">
    <property type="protein sequence ID" value="OGY10438.1"/>
    <property type="molecule type" value="Genomic_DNA"/>
</dbReference>
<dbReference type="SUPFAM" id="SSF49384">
    <property type="entry name" value="Carbohydrate-binding domain"/>
    <property type="match status" value="1"/>
</dbReference>
<organism evidence="2 3">
    <name type="scientific">Candidatus Blackburnbacteria bacterium RIFCSPHIGHO2_12_FULL_41_13b</name>
    <dbReference type="NCBI Taxonomy" id="1797517"/>
    <lineage>
        <taxon>Bacteria</taxon>
        <taxon>Candidatus Blackburniibacteriota</taxon>
    </lineage>
</organism>
<dbReference type="GO" id="GO:0000272">
    <property type="term" value="P:polysaccharide catabolic process"/>
    <property type="evidence" value="ECO:0007669"/>
    <property type="project" value="InterPro"/>
</dbReference>
<feature type="domain" description="Cohesin" evidence="1">
    <location>
        <begin position="62"/>
        <end position="153"/>
    </location>
</feature>
<gene>
    <name evidence="2" type="ORF">A3F61_02945</name>
</gene>
<sequence>METNSVLKNWSLAFLCLALIGVGTFSYLESGTDKLSVNKLNVLASSEKKTTILTLNPENITVKKGVETFVTINIDTNEDSVSAVETKLSYNPKIIEVVDITPGSFFEKPNVLERTIDQKQGSVTFTLGGIRAKQGTGIIAKIKIKSLQKGNSALSLEGSRIAAIQKSSNVLKEASVGSIIIE</sequence>
<dbReference type="STRING" id="1797517.A3F61_02945"/>
<dbReference type="CDD" id="cd08547">
    <property type="entry name" value="Type_II_cohesin"/>
    <property type="match status" value="1"/>
</dbReference>
<evidence type="ECO:0000259" key="1">
    <source>
        <dbReference type="Pfam" id="PF00963"/>
    </source>
</evidence>
<dbReference type="Gene3D" id="2.60.40.680">
    <property type="match status" value="1"/>
</dbReference>
<dbReference type="InterPro" id="IPR008965">
    <property type="entry name" value="CBM2/CBM3_carb-bd_dom_sf"/>
</dbReference>
<dbReference type="AlphaFoldDB" id="A0A1G1V4W5"/>
<evidence type="ECO:0000313" key="3">
    <source>
        <dbReference type="Proteomes" id="UP000178272"/>
    </source>
</evidence>
<name>A0A1G1V4W5_9BACT</name>
<reference evidence="2 3" key="1">
    <citation type="journal article" date="2016" name="Nat. Commun.">
        <title>Thousands of microbial genomes shed light on interconnected biogeochemical processes in an aquifer system.</title>
        <authorList>
            <person name="Anantharaman K."/>
            <person name="Brown C.T."/>
            <person name="Hug L.A."/>
            <person name="Sharon I."/>
            <person name="Castelle C.J."/>
            <person name="Probst A.J."/>
            <person name="Thomas B.C."/>
            <person name="Singh A."/>
            <person name="Wilkins M.J."/>
            <person name="Karaoz U."/>
            <person name="Brodie E.L."/>
            <person name="Williams K.H."/>
            <person name="Hubbard S.S."/>
            <person name="Banfield J.F."/>
        </authorList>
    </citation>
    <scope>NUCLEOTIDE SEQUENCE [LARGE SCALE GENOMIC DNA]</scope>
</reference>
<protein>
    <recommendedName>
        <fullName evidence="1">Cohesin domain-containing protein</fullName>
    </recommendedName>
</protein>
<dbReference type="GO" id="GO:0030246">
    <property type="term" value="F:carbohydrate binding"/>
    <property type="evidence" value="ECO:0007669"/>
    <property type="project" value="InterPro"/>
</dbReference>
<proteinExistence type="predicted"/>